<feature type="transmembrane region" description="Helical" evidence="1">
    <location>
        <begin position="12"/>
        <end position="31"/>
    </location>
</feature>
<keyword evidence="3" id="KW-1185">Reference proteome</keyword>
<keyword evidence="1" id="KW-0472">Membrane</keyword>
<gene>
    <name evidence="2" type="ordered locus">FsymDg_1725</name>
</gene>
<dbReference type="HOGENOM" id="CLU_2507857_0_0_11"/>
<dbReference type="KEGG" id="fsy:FsymDg_1725"/>
<protein>
    <submittedName>
        <fullName evidence="2">Uncharacterized protein</fullName>
    </submittedName>
</protein>
<accession>F8B5K5</accession>
<dbReference type="AlphaFoldDB" id="F8B5K5"/>
<evidence type="ECO:0000256" key="1">
    <source>
        <dbReference type="SAM" id="Phobius"/>
    </source>
</evidence>
<keyword evidence="1" id="KW-0812">Transmembrane</keyword>
<keyword evidence="1" id="KW-1133">Transmembrane helix</keyword>
<dbReference type="Proteomes" id="UP000001549">
    <property type="component" value="Chromosome"/>
</dbReference>
<reference evidence="2 3" key="1">
    <citation type="submission" date="2011-05" db="EMBL/GenBank/DDBJ databases">
        <title>Complete sequence of chromosome of Frankia symbiont of Datisca glomerata.</title>
        <authorList>
            <consortium name="US DOE Joint Genome Institute"/>
            <person name="Lucas S."/>
            <person name="Han J."/>
            <person name="Lapidus A."/>
            <person name="Cheng J.-F."/>
            <person name="Goodwin L."/>
            <person name="Pitluck S."/>
            <person name="Peters L."/>
            <person name="Mikhailova N."/>
            <person name="Chertkov O."/>
            <person name="Teshima H."/>
            <person name="Han C."/>
            <person name="Tapia R."/>
            <person name="Land M."/>
            <person name="Hauser L."/>
            <person name="Kyrpides N."/>
            <person name="Ivanova N."/>
            <person name="Pagani I."/>
            <person name="Berry A."/>
            <person name="Pawlowski K."/>
            <person name="Persson T."/>
            <person name="Vanden Heuvel B."/>
            <person name="Benson D."/>
            <person name="Woyke T."/>
        </authorList>
    </citation>
    <scope>NUCLEOTIDE SEQUENCE [LARGE SCALE GENOMIC DNA]</scope>
    <source>
        <strain evidence="3">4085684</strain>
    </source>
</reference>
<evidence type="ECO:0000313" key="2">
    <source>
        <dbReference type="EMBL" id="AEH09175.1"/>
    </source>
</evidence>
<dbReference type="EMBL" id="CP002801">
    <property type="protein sequence ID" value="AEH09175.1"/>
    <property type="molecule type" value="Genomic_DNA"/>
</dbReference>
<dbReference type="RefSeq" id="WP_013873130.1">
    <property type="nucleotide sequence ID" value="NC_015656.1"/>
</dbReference>
<organism evidence="2 3">
    <name type="scientific">Candidatus Protofrankia datiscae</name>
    <dbReference type="NCBI Taxonomy" id="2716812"/>
    <lineage>
        <taxon>Bacteria</taxon>
        <taxon>Bacillati</taxon>
        <taxon>Actinomycetota</taxon>
        <taxon>Actinomycetes</taxon>
        <taxon>Frankiales</taxon>
        <taxon>Frankiaceae</taxon>
        <taxon>Protofrankia</taxon>
    </lineage>
</organism>
<evidence type="ECO:0000313" key="3">
    <source>
        <dbReference type="Proteomes" id="UP000001549"/>
    </source>
</evidence>
<proteinExistence type="predicted"/>
<name>F8B5K5_9ACTN</name>
<feature type="transmembrane region" description="Helical" evidence="1">
    <location>
        <begin position="46"/>
        <end position="69"/>
    </location>
</feature>
<sequence length="85" mass="9223">MGPAAAGAVRSAVLRWWAVVLAVGTVVATMIEPVPDGPQAVERTPVLIGVIGDVTLVLLFVAFEVLPILRTRDNWTISALRRLWY</sequence>